<dbReference type="GO" id="GO:0006508">
    <property type="term" value="P:proteolysis"/>
    <property type="evidence" value="ECO:0007669"/>
    <property type="project" value="UniProtKB-KW"/>
</dbReference>
<evidence type="ECO:0000256" key="1">
    <source>
        <dbReference type="ARBA" id="ARBA00022670"/>
    </source>
</evidence>
<dbReference type="Gene3D" id="3.40.630.10">
    <property type="entry name" value="Zn peptidases"/>
    <property type="match status" value="1"/>
</dbReference>
<dbReference type="Pfam" id="PF01546">
    <property type="entry name" value="Peptidase_M20"/>
    <property type="match status" value="1"/>
</dbReference>
<protein>
    <submittedName>
        <fullName evidence="5">Dipeptidase</fullName>
    </submittedName>
</protein>
<sequence length="468" mass="50755">MSAPSAEKLAAVLDHIDAHLDASVERLFDLIRIPSVSTDPAYAEDCRRTAVWLAEDLKAIGFDASVRPTVGHPMVVGHADASTGPHVLFYGHYDVQPVDPLPLWNSDPFEPTLVPQENGDTWIVARGASDDKGQLMTFVEACRAWKAVTGSLPVRVSMLFEGEEESGSKSLAPFLDEAGEELKADIMLVCDTDMWDDKTPAITTMLRGIVQEELTIRCASRDLHSGMFGNAARNPLQVLSDAIATLRAPDGSVTLDGFYDGVRPLPGEVEERWKRLPFDQKGFLNDIGLSIPAGETGYSVLEQVWARPSCEINGMWGGYTGDGFKTVIPAEAHAKISFRLVAGQDPEKIRAAFRDHVRAHVPADCSVAFAVHGGSSATVMPIDSPLLQKALGALSEEWQCEAAVAGTGGSIPIATVFKDRLGMDSLLVGFAKFDNRIHSPNEKYDMSSFHKGIRSWARILAAFAGRQP</sequence>
<dbReference type="PANTHER" id="PTHR43270:SF12">
    <property type="entry name" value="SUCCINYL-DIAMINOPIMELATE DESUCCINYLASE"/>
    <property type="match status" value="1"/>
</dbReference>
<accession>A0A5B8KZ73</accession>
<dbReference type="GO" id="GO:0046872">
    <property type="term" value="F:metal ion binding"/>
    <property type="evidence" value="ECO:0007669"/>
    <property type="project" value="UniProtKB-KW"/>
</dbReference>
<dbReference type="NCBIfam" id="NF006053">
    <property type="entry name" value="PRK08201.1"/>
    <property type="match status" value="1"/>
</dbReference>
<keyword evidence="6" id="KW-1185">Reference proteome</keyword>
<dbReference type="InterPro" id="IPR051458">
    <property type="entry name" value="Cyt/Met_Dipeptidase"/>
</dbReference>
<dbReference type="AlphaFoldDB" id="A0A5B8KZ73"/>
<dbReference type="Proteomes" id="UP000321389">
    <property type="component" value="Chromosome"/>
</dbReference>
<evidence type="ECO:0000313" key="6">
    <source>
        <dbReference type="Proteomes" id="UP000321389"/>
    </source>
</evidence>
<dbReference type="KEGG" id="niy:FQ775_11015"/>
<dbReference type="Gene3D" id="3.30.70.360">
    <property type="match status" value="1"/>
</dbReference>
<dbReference type="Pfam" id="PF07687">
    <property type="entry name" value="M20_dimer"/>
    <property type="match status" value="1"/>
</dbReference>
<dbReference type="EMBL" id="CP042301">
    <property type="protein sequence ID" value="QDZ00866.1"/>
    <property type="molecule type" value="Genomic_DNA"/>
</dbReference>
<dbReference type="RefSeq" id="WP_146299511.1">
    <property type="nucleotide sequence ID" value="NZ_CP042301.2"/>
</dbReference>
<dbReference type="InterPro" id="IPR011650">
    <property type="entry name" value="Peptidase_M20_dimer"/>
</dbReference>
<feature type="domain" description="Peptidase M20 dimerisation" evidence="4">
    <location>
        <begin position="206"/>
        <end position="364"/>
    </location>
</feature>
<dbReference type="GO" id="GO:0008233">
    <property type="term" value="F:peptidase activity"/>
    <property type="evidence" value="ECO:0007669"/>
    <property type="project" value="UniProtKB-KW"/>
</dbReference>
<keyword evidence="1" id="KW-0645">Protease</keyword>
<evidence type="ECO:0000259" key="4">
    <source>
        <dbReference type="Pfam" id="PF07687"/>
    </source>
</evidence>
<dbReference type="PANTHER" id="PTHR43270">
    <property type="entry name" value="BETA-ALA-HIS DIPEPTIDASE"/>
    <property type="match status" value="1"/>
</dbReference>
<organism evidence="5 6">
    <name type="scientific">Nitratireductor mangrovi</name>
    <dbReference type="NCBI Taxonomy" id="2599600"/>
    <lineage>
        <taxon>Bacteria</taxon>
        <taxon>Pseudomonadati</taxon>
        <taxon>Pseudomonadota</taxon>
        <taxon>Alphaproteobacteria</taxon>
        <taxon>Hyphomicrobiales</taxon>
        <taxon>Phyllobacteriaceae</taxon>
        <taxon>Nitratireductor</taxon>
    </lineage>
</organism>
<dbReference type="NCBIfam" id="NF006579">
    <property type="entry name" value="PRK09104.1"/>
    <property type="match status" value="1"/>
</dbReference>
<gene>
    <name evidence="5" type="ORF">FQ775_11015</name>
</gene>
<evidence type="ECO:0000256" key="3">
    <source>
        <dbReference type="ARBA" id="ARBA00022801"/>
    </source>
</evidence>
<reference evidence="5" key="1">
    <citation type="submission" date="2020-04" db="EMBL/GenBank/DDBJ databases">
        <title>Nitratireductor sp. nov. isolated from mangrove soil.</title>
        <authorList>
            <person name="Ye Y."/>
        </authorList>
    </citation>
    <scope>NUCLEOTIDE SEQUENCE</scope>
    <source>
        <strain evidence="5">SY7</strain>
    </source>
</reference>
<dbReference type="InterPro" id="IPR002933">
    <property type="entry name" value="Peptidase_M20"/>
</dbReference>
<evidence type="ECO:0000256" key="2">
    <source>
        <dbReference type="ARBA" id="ARBA00022723"/>
    </source>
</evidence>
<evidence type="ECO:0000313" key="5">
    <source>
        <dbReference type="EMBL" id="QDZ00866.1"/>
    </source>
</evidence>
<dbReference type="OrthoDB" id="9761532at2"/>
<keyword evidence="3" id="KW-0378">Hydrolase</keyword>
<keyword evidence="2" id="KW-0479">Metal-binding</keyword>
<name>A0A5B8KZ73_9HYPH</name>
<proteinExistence type="predicted"/>
<dbReference type="SUPFAM" id="SSF53187">
    <property type="entry name" value="Zn-dependent exopeptidases"/>
    <property type="match status" value="1"/>
</dbReference>
<dbReference type="NCBIfam" id="NF005914">
    <property type="entry name" value="PRK07907.1"/>
    <property type="match status" value="1"/>
</dbReference>